<evidence type="ECO:0000256" key="1">
    <source>
        <dbReference type="ARBA" id="ARBA00007733"/>
    </source>
</evidence>
<reference evidence="8 9" key="1">
    <citation type="submission" date="2017-08" db="EMBL/GenBank/DDBJ databases">
        <title>The complete genome sequence of a Mycoplasma hyopneumoniae isolate in Korea.</title>
        <authorList>
            <person name="Han J."/>
            <person name="Lee N."/>
        </authorList>
    </citation>
    <scope>NUCLEOTIDE SEQUENCE [LARGE SCALE GENOMIC DNA]</scope>
    <source>
        <strain evidence="8 9">KM014</strain>
    </source>
</reference>
<dbReference type="Pfam" id="PF11987">
    <property type="entry name" value="IF-2"/>
    <property type="match status" value="1"/>
</dbReference>
<dbReference type="Gene3D" id="2.40.30.10">
    <property type="entry name" value="Translation factors"/>
    <property type="match status" value="1"/>
</dbReference>
<dbReference type="GO" id="GO:0003743">
    <property type="term" value="F:translation initiation factor activity"/>
    <property type="evidence" value="ECO:0007669"/>
    <property type="project" value="UniProtKB-KW"/>
</dbReference>
<gene>
    <name evidence="8" type="primary">infB_1</name>
    <name evidence="8" type="ORF">CIB43_00041</name>
</gene>
<keyword evidence="5" id="KW-0648">Protein biosynthesis</keyword>
<dbReference type="Gene3D" id="3.40.50.10050">
    <property type="entry name" value="Translation initiation factor IF- 2, domain 3"/>
    <property type="match status" value="1"/>
</dbReference>
<comment type="similarity">
    <text evidence="1">Belongs to the TRAFAC class translation factor GTPase superfamily. Classic translation factor GTPase family. IF-2 subfamily.</text>
</comment>
<dbReference type="FunFam" id="2.40.30.10:FF:000008">
    <property type="entry name" value="Translation initiation factor IF-2"/>
    <property type="match status" value="1"/>
</dbReference>
<evidence type="ECO:0000256" key="4">
    <source>
        <dbReference type="ARBA" id="ARBA00022741"/>
    </source>
</evidence>
<accession>A0A223M8S6</accession>
<organism evidence="8 9">
    <name type="scientific">Mesomycoplasma hyopneumoniae</name>
    <name type="common">Mycoplasma hyopneumoniae</name>
    <dbReference type="NCBI Taxonomy" id="2099"/>
    <lineage>
        <taxon>Bacteria</taxon>
        <taxon>Bacillati</taxon>
        <taxon>Mycoplasmatota</taxon>
        <taxon>Mycoplasmoidales</taxon>
        <taxon>Metamycoplasmataceae</taxon>
        <taxon>Mesomycoplasma</taxon>
    </lineage>
</organism>
<dbReference type="InterPro" id="IPR009000">
    <property type="entry name" value="Transl_B-barrel_sf"/>
</dbReference>
<feature type="domain" description="Translation initiation factor IF- 2" evidence="7">
    <location>
        <begin position="3"/>
        <end position="76"/>
    </location>
</feature>
<dbReference type="AlphaFoldDB" id="A0A223M8S6"/>
<dbReference type="CDD" id="cd03692">
    <property type="entry name" value="mtIF2_IVc"/>
    <property type="match status" value="1"/>
</dbReference>
<dbReference type="GO" id="GO:0005737">
    <property type="term" value="C:cytoplasm"/>
    <property type="evidence" value="ECO:0007669"/>
    <property type="project" value="TreeGrafter"/>
</dbReference>
<keyword evidence="4" id="KW-0547">Nucleotide-binding</keyword>
<dbReference type="Proteomes" id="UP000215452">
    <property type="component" value="Chromosome"/>
</dbReference>
<dbReference type="InterPro" id="IPR036925">
    <property type="entry name" value="TIF_IF2_dom3_sf"/>
</dbReference>
<dbReference type="InterPro" id="IPR015760">
    <property type="entry name" value="TIF_IF2"/>
</dbReference>
<keyword evidence="6" id="KW-0342">GTP-binding</keyword>
<dbReference type="SUPFAM" id="SSF50447">
    <property type="entry name" value="Translation proteins"/>
    <property type="match status" value="1"/>
</dbReference>
<protein>
    <recommendedName>
        <fullName evidence="2">Translation initiation factor IF-2</fullName>
    </recommendedName>
</protein>
<name>A0A223M8S6_MESHO</name>
<evidence type="ECO:0000313" key="8">
    <source>
        <dbReference type="EMBL" id="ASU13958.1"/>
    </source>
</evidence>
<dbReference type="GO" id="GO:0005525">
    <property type="term" value="F:GTP binding"/>
    <property type="evidence" value="ECO:0007669"/>
    <property type="project" value="UniProtKB-KW"/>
</dbReference>
<dbReference type="PANTHER" id="PTHR43381:SF5">
    <property type="entry name" value="TR-TYPE G DOMAIN-CONTAINING PROTEIN"/>
    <property type="match status" value="1"/>
</dbReference>
<proteinExistence type="inferred from homology"/>
<evidence type="ECO:0000256" key="6">
    <source>
        <dbReference type="ARBA" id="ARBA00023134"/>
    </source>
</evidence>
<evidence type="ECO:0000256" key="3">
    <source>
        <dbReference type="ARBA" id="ARBA00022540"/>
    </source>
</evidence>
<dbReference type="SUPFAM" id="SSF52156">
    <property type="entry name" value="Initiation factor IF2/eIF5b, domain 3"/>
    <property type="match status" value="1"/>
</dbReference>
<evidence type="ECO:0000313" key="9">
    <source>
        <dbReference type="Proteomes" id="UP000215452"/>
    </source>
</evidence>
<dbReference type="InterPro" id="IPR023115">
    <property type="entry name" value="TIF_IF2_dom3"/>
</dbReference>
<evidence type="ECO:0000256" key="2">
    <source>
        <dbReference type="ARBA" id="ARBA00020675"/>
    </source>
</evidence>
<sequence length="184" mass="20866">MHSTIEKLASKQVHIHILHSGVGIVNKADILLAQTSNSIIYAFNLQIPAAIKAQAKQAQVEIREHTIIYKIVDEIKKQVRGMREIRYELQQIGTAKIIAKFWFSKVGSIAGCSVLSGRFVENCKIELWRNSKLIHSGKIESLQRDKNPVKEVQVGNEFGTHIYKFNDIEIGDELKAFLDVEIEE</sequence>
<dbReference type="FunFam" id="3.40.50.10050:FF:000001">
    <property type="entry name" value="Translation initiation factor IF-2"/>
    <property type="match status" value="1"/>
</dbReference>
<dbReference type="EMBL" id="CP022714">
    <property type="protein sequence ID" value="ASU13958.1"/>
    <property type="molecule type" value="Genomic_DNA"/>
</dbReference>
<dbReference type="PANTHER" id="PTHR43381">
    <property type="entry name" value="TRANSLATION INITIATION FACTOR IF-2-RELATED"/>
    <property type="match status" value="1"/>
</dbReference>
<keyword evidence="3 8" id="KW-0396">Initiation factor</keyword>
<evidence type="ECO:0000256" key="5">
    <source>
        <dbReference type="ARBA" id="ARBA00022917"/>
    </source>
</evidence>
<evidence type="ECO:0000259" key="7">
    <source>
        <dbReference type="Pfam" id="PF11987"/>
    </source>
</evidence>